<evidence type="ECO:0000313" key="4">
    <source>
        <dbReference type="EMBL" id="EDM81120.1"/>
    </source>
</evidence>
<evidence type="ECO:0000256" key="1">
    <source>
        <dbReference type="ARBA" id="ARBA00022801"/>
    </source>
</evidence>
<dbReference type="PANTHER" id="PTHR43283">
    <property type="entry name" value="BETA-LACTAMASE-RELATED"/>
    <property type="match status" value="1"/>
</dbReference>
<sequence>MSAAAELDALLRTAVAEGVTPGCAAAVWREGELRLRSFVGCLDGAPESAPVTADTAYDLASLTKILSTTTLTAQAIDAGALRLDDRLPEALAVVGGFRPQLRDLLEHAAGLEAHREFFAPPWSLGPGQREAFLDAVRGVAPACPPRARAIYTDLGFALLGAWLERALGARLDALFAERIAEPLGLAGQIGFRPLDRSYDDALTFPVTEAYDRGEPQTWWPIRARVGQAAARGVVHDDNCVVMHGVAGHAGLFGTLDAVLAVARAWLEARLPGVDPQRCPALVERFFTPSTVPGSTRRLGFDGVSTDPSGTPSGGSTGGVLSPASVGHLGFTGTSVWIDPPARSIYVLLANRVHPSRADTRIRALRPAFHRLAAKL</sequence>
<dbReference type="Pfam" id="PF00144">
    <property type="entry name" value="Beta-lactamase"/>
    <property type="match status" value="1"/>
</dbReference>
<feature type="domain" description="Beta-lactamase-related" evidence="3">
    <location>
        <begin position="7"/>
        <end position="362"/>
    </location>
</feature>
<evidence type="ECO:0000313" key="5">
    <source>
        <dbReference type="Proteomes" id="UP000005801"/>
    </source>
</evidence>
<dbReference type="EMBL" id="ABCS01000005">
    <property type="protein sequence ID" value="EDM81120.1"/>
    <property type="molecule type" value="Genomic_DNA"/>
</dbReference>
<dbReference type="Proteomes" id="UP000005801">
    <property type="component" value="Unassembled WGS sequence"/>
</dbReference>
<dbReference type="SUPFAM" id="SSF56601">
    <property type="entry name" value="beta-lactamase/transpeptidase-like"/>
    <property type="match status" value="1"/>
</dbReference>
<accession>A6FYW5</accession>
<reference evidence="4 5" key="1">
    <citation type="submission" date="2007-06" db="EMBL/GenBank/DDBJ databases">
        <authorList>
            <person name="Shimkets L."/>
            <person name="Ferriera S."/>
            <person name="Johnson J."/>
            <person name="Kravitz S."/>
            <person name="Beeson K."/>
            <person name="Sutton G."/>
            <person name="Rogers Y.-H."/>
            <person name="Friedman R."/>
            <person name="Frazier M."/>
            <person name="Venter J.C."/>
        </authorList>
    </citation>
    <scope>NUCLEOTIDE SEQUENCE [LARGE SCALE GENOMIC DNA]</scope>
    <source>
        <strain evidence="4 5">SIR-1</strain>
    </source>
</reference>
<protein>
    <submittedName>
        <fullName evidence="4">D-alanyl-D-alanine carboxypeptidease, putative</fullName>
    </submittedName>
</protein>
<gene>
    <name evidence="4" type="ORF">PPSIR1_29930</name>
</gene>
<dbReference type="GO" id="GO:0016787">
    <property type="term" value="F:hydrolase activity"/>
    <property type="evidence" value="ECO:0007669"/>
    <property type="project" value="UniProtKB-KW"/>
</dbReference>
<dbReference type="InterPro" id="IPR001466">
    <property type="entry name" value="Beta-lactam-related"/>
</dbReference>
<comment type="caution">
    <text evidence="4">The sequence shown here is derived from an EMBL/GenBank/DDBJ whole genome shotgun (WGS) entry which is preliminary data.</text>
</comment>
<name>A6FYW5_9BACT</name>
<evidence type="ECO:0000259" key="3">
    <source>
        <dbReference type="Pfam" id="PF00144"/>
    </source>
</evidence>
<dbReference type="AlphaFoldDB" id="A6FYW5"/>
<evidence type="ECO:0000256" key="2">
    <source>
        <dbReference type="SAM" id="MobiDB-lite"/>
    </source>
</evidence>
<feature type="region of interest" description="Disordered" evidence="2">
    <location>
        <begin position="296"/>
        <end position="318"/>
    </location>
</feature>
<dbReference type="OrthoDB" id="9809635at2"/>
<proteinExistence type="predicted"/>
<dbReference type="InterPro" id="IPR012338">
    <property type="entry name" value="Beta-lactam/transpept-like"/>
</dbReference>
<dbReference type="Gene3D" id="3.40.710.10">
    <property type="entry name" value="DD-peptidase/beta-lactamase superfamily"/>
    <property type="match status" value="1"/>
</dbReference>
<keyword evidence="5" id="KW-1185">Reference proteome</keyword>
<dbReference type="STRING" id="391625.PPSIR1_29930"/>
<dbReference type="eggNOG" id="COG1680">
    <property type="taxonomic scope" value="Bacteria"/>
</dbReference>
<dbReference type="RefSeq" id="WP_006969664.1">
    <property type="nucleotide sequence ID" value="NZ_ABCS01000005.1"/>
</dbReference>
<dbReference type="PANTHER" id="PTHR43283:SF11">
    <property type="entry name" value="BETA-LACTAMASE-RELATED DOMAIN-CONTAINING PROTEIN"/>
    <property type="match status" value="1"/>
</dbReference>
<keyword evidence="1" id="KW-0378">Hydrolase</keyword>
<organism evidence="4 5">
    <name type="scientific">Plesiocystis pacifica SIR-1</name>
    <dbReference type="NCBI Taxonomy" id="391625"/>
    <lineage>
        <taxon>Bacteria</taxon>
        <taxon>Pseudomonadati</taxon>
        <taxon>Myxococcota</taxon>
        <taxon>Polyangia</taxon>
        <taxon>Nannocystales</taxon>
        <taxon>Nannocystaceae</taxon>
        <taxon>Plesiocystis</taxon>
    </lineage>
</organism>
<dbReference type="InterPro" id="IPR050789">
    <property type="entry name" value="Diverse_Enzym_Activities"/>
</dbReference>